<dbReference type="EMBL" id="JACJQH010000059">
    <property type="protein sequence ID" value="MBD2199431.1"/>
    <property type="molecule type" value="Genomic_DNA"/>
</dbReference>
<organism evidence="1 2">
    <name type="scientific">Calothrix parietina FACHB-288</name>
    <dbReference type="NCBI Taxonomy" id="2692896"/>
    <lineage>
        <taxon>Bacteria</taxon>
        <taxon>Bacillati</taxon>
        <taxon>Cyanobacteriota</taxon>
        <taxon>Cyanophyceae</taxon>
        <taxon>Nostocales</taxon>
        <taxon>Calotrichaceae</taxon>
        <taxon>Calothrix</taxon>
    </lineage>
</organism>
<evidence type="ECO:0000313" key="1">
    <source>
        <dbReference type="EMBL" id="MBD2199431.1"/>
    </source>
</evidence>
<accession>A0ABR8AHC6</accession>
<keyword evidence="2" id="KW-1185">Reference proteome</keyword>
<dbReference type="Pfam" id="PF13809">
    <property type="entry name" value="Tubulin_2"/>
    <property type="match status" value="1"/>
</dbReference>
<comment type="caution">
    <text evidence="1">The sequence shown here is derived from an EMBL/GenBank/DDBJ whole genome shotgun (WGS) entry which is preliminary data.</text>
</comment>
<reference evidence="1 2" key="1">
    <citation type="journal article" date="2020" name="ISME J.">
        <title>Comparative genomics reveals insights into cyanobacterial evolution and habitat adaptation.</title>
        <authorList>
            <person name="Chen M.Y."/>
            <person name="Teng W.K."/>
            <person name="Zhao L."/>
            <person name="Hu C.X."/>
            <person name="Zhou Y.K."/>
            <person name="Han B.P."/>
            <person name="Song L.R."/>
            <person name="Shu W.S."/>
        </authorList>
    </citation>
    <scope>NUCLEOTIDE SEQUENCE [LARGE SCALE GENOMIC DNA]</scope>
    <source>
        <strain evidence="1 2">FACHB-288</strain>
    </source>
</reference>
<dbReference type="InterPro" id="IPR025904">
    <property type="entry name" value="Tubulin-like"/>
</dbReference>
<gene>
    <name evidence="1" type="ORF">H6G24_28785</name>
</gene>
<evidence type="ECO:0000313" key="2">
    <source>
        <dbReference type="Proteomes" id="UP000658514"/>
    </source>
</evidence>
<protein>
    <recommendedName>
        <fullName evidence="3">Tubulin/FtsZ GTPase domain-containing protein</fullName>
    </recommendedName>
</protein>
<dbReference type="Proteomes" id="UP000658514">
    <property type="component" value="Unassembled WGS sequence"/>
</dbReference>
<sequence>MSLYIIGIGGTGAKCMESVIHLAAVGLFADEPIKLLFIDADESNGNLERANTSLNIYQRCYKLVEGEKQQSPWMKTPIEAFEVWSPFSEKSINKNLGSFFGYNNLKQNYQTLGNLFDVLYTQEEREVELDVGFRGRPAIGSAIMSQVDLDTLDQEPWRGIINQINSDVAGGKPVKIFLCGSIFGGTGASGLPTIGKLIANKLKKISVRDRVKIACLFVLPYFNFSAPTGEDPNAVYAQSDLFLLNTEAALRYYESQAQEMFDTVYLLGNSNSTPVKFSIGKKTQRNHSHFLELYAATAARQFLFNSPPTGTVVLIGREGEKQLNWSDIPEENVIKSALVNATRFAYAWLSNTAVELTSAKDKGVDWAQRYINWFSRFYRPNPGMLGKIFDKKGEELPDFADPKEQEAIRIINYWCQDYLRWLYELHQCQGDAVNLFTANSFSNPAGQLKQEEFSQLVKSDSRDEGKKNQDTVQRLHVSLTSEPRVLNPPNQGTAGLAKALYILCRL</sequence>
<evidence type="ECO:0008006" key="3">
    <source>
        <dbReference type="Google" id="ProtNLM"/>
    </source>
</evidence>
<proteinExistence type="predicted"/>
<name>A0ABR8AHC6_9CYAN</name>
<dbReference type="RefSeq" id="WP_190548919.1">
    <property type="nucleotide sequence ID" value="NZ_CAWPNO010000094.1"/>
</dbReference>